<dbReference type="Pfam" id="PF06747">
    <property type="entry name" value="CHCH"/>
    <property type="match status" value="1"/>
</dbReference>
<dbReference type="Proteomes" id="UP000288716">
    <property type="component" value="Unassembled WGS sequence"/>
</dbReference>
<dbReference type="AlphaFoldDB" id="A0A443RWY7"/>
<dbReference type="PANTHER" id="PTHR13523:SF2">
    <property type="entry name" value="COILED-COIL-HELIX-COILED-COIL-HELIX DOMAIN CONTAINING 2, ISOFORM A-RELATED"/>
    <property type="match status" value="1"/>
</dbReference>
<feature type="compositionally biased region" description="Low complexity" evidence="2">
    <location>
        <begin position="7"/>
        <end position="37"/>
    </location>
</feature>
<dbReference type="PANTHER" id="PTHR13523">
    <property type="entry name" value="COILED-COIL-HELIX-COILED-COIL-HELIX DOMAIN CONTAINING 2/NUR77"/>
    <property type="match status" value="1"/>
</dbReference>
<evidence type="ECO:0000259" key="3">
    <source>
        <dbReference type="Pfam" id="PF06747"/>
    </source>
</evidence>
<dbReference type="GO" id="GO:0005634">
    <property type="term" value="C:nucleus"/>
    <property type="evidence" value="ECO:0007669"/>
    <property type="project" value="TreeGrafter"/>
</dbReference>
<sequence>MPRGSRRSASPSRMSPTRPAARPMASAPAQRAAPQQTKPVVAQPQPSAVGQPVSQGPGLLGQMAATAGGVAIGSTVGHVVGHAITGAFSGGSESAVVDSPQQPVAAQPMQQQYNQQEMNPCQMELRQFLDCTQQNSDLGLCDGFNQVLKECRTRYGVRL</sequence>
<dbReference type="GO" id="GO:0005739">
    <property type="term" value="C:mitochondrion"/>
    <property type="evidence" value="ECO:0007669"/>
    <property type="project" value="TreeGrafter"/>
</dbReference>
<name>A0A443RWY7_9ACAR</name>
<keyword evidence="5" id="KW-1185">Reference proteome</keyword>
<dbReference type="PROSITE" id="PS51808">
    <property type="entry name" value="CHCH"/>
    <property type="match status" value="1"/>
</dbReference>
<dbReference type="OrthoDB" id="1106148at2759"/>
<feature type="region of interest" description="Disordered" evidence="2">
    <location>
        <begin position="1"/>
        <end position="55"/>
    </location>
</feature>
<evidence type="ECO:0000313" key="4">
    <source>
        <dbReference type="EMBL" id="RWS19714.1"/>
    </source>
</evidence>
<feature type="compositionally biased region" description="Polar residues" evidence="2">
    <location>
        <begin position="44"/>
        <end position="54"/>
    </location>
</feature>
<evidence type="ECO:0000256" key="1">
    <source>
        <dbReference type="ARBA" id="ARBA00023157"/>
    </source>
</evidence>
<protein>
    <submittedName>
        <fullName evidence="4">Coiled-coil-helix-coiled-coil-helix domain-containing protein 2-like protein</fullName>
    </submittedName>
</protein>
<evidence type="ECO:0000256" key="2">
    <source>
        <dbReference type="SAM" id="MobiDB-lite"/>
    </source>
</evidence>
<gene>
    <name evidence="4" type="ORF">B4U80_06602</name>
</gene>
<comment type="caution">
    <text evidence="4">The sequence shown here is derived from an EMBL/GenBank/DDBJ whole genome shotgun (WGS) entry which is preliminary data.</text>
</comment>
<keyword evidence="1" id="KW-1015">Disulfide bond</keyword>
<dbReference type="EMBL" id="NCKV01023357">
    <property type="protein sequence ID" value="RWS19714.1"/>
    <property type="molecule type" value="Genomic_DNA"/>
</dbReference>
<organism evidence="4 5">
    <name type="scientific">Leptotrombidium deliense</name>
    <dbReference type="NCBI Taxonomy" id="299467"/>
    <lineage>
        <taxon>Eukaryota</taxon>
        <taxon>Metazoa</taxon>
        <taxon>Ecdysozoa</taxon>
        <taxon>Arthropoda</taxon>
        <taxon>Chelicerata</taxon>
        <taxon>Arachnida</taxon>
        <taxon>Acari</taxon>
        <taxon>Acariformes</taxon>
        <taxon>Trombidiformes</taxon>
        <taxon>Prostigmata</taxon>
        <taxon>Anystina</taxon>
        <taxon>Parasitengona</taxon>
        <taxon>Trombiculoidea</taxon>
        <taxon>Trombiculidae</taxon>
        <taxon>Leptotrombidium</taxon>
    </lineage>
</organism>
<dbReference type="STRING" id="299467.A0A443RWY7"/>
<dbReference type="InterPro" id="IPR010625">
    <property type="entry name" value="CHCH"/>
</dbReference>
<dbReference type="VEuPathDB" id="VectorBase:LDEU012326"/>
<accession>A0A443RWY7</accession>
<evidence type="ECO:0000313" key="5">
    <source>
        <dbReference type="Proteomes" id="UP000288716"/>
    </source>
</evidence>
<reference evidence="4 5" key="1">
    <citation type="journal article" date="2018" name="Gigascience">
        <title>Genomes of trombidid mites reveal novel predicted allergens and laterally-transferred genes associated with secondary metabolism.</title>
        <authorList>
            <person name="Dong X."/>
            <person name="Chaisiri K."/>
            <person name="Xia D."/>
            <person name="Armstrong S.D."/>
            <person name="Fang Y."/>
            <person name="Donnelly M.J."/>
            <person name="Kadowaki T."/>
            <person name="McGarry J.W."/>
            <person name="Darby A.C."/>
            <person name="Makepeace B.L."/>
        </authorList>
    </citation>
    <scope>NUCLEOTIDE SEQUENCE [LARGE SCALE GENOMIC DNA]</scope>
    <source>
        <strain evidence="4">UoL-UT</strain>
    </source>
</reference>
<dbReference type="InterPro" id="IPR055304">
    <property type="entry name" value="CHCHD2/10-like"/>
</dbReference>
<dbReference type="GO" id="GO:0007005">
    <property type="term" value="P:mitochondrion organization"/>
    <property type="evidence" value="ECO:0007669"/>
    <property type="project" value="InterPro"/>
</dbReference>
<proteinExistence type="predicted"/>
<feature type="domain" description="CHCH" evidence="3">
    <location>
        <begin position="121"/>
        <end position="153"/>
    </location>
</feature>